<dbReference type="PANTHER" id="PTHR37736">
    <property type="entry name" value="GLYCINE-RICH PROTEIN"/>
    <property type="match status" value="1"/>
</dbReference>
<protein>
    <submittedName>
        <fullName evidence="2">Uncharacterized protein</fullName>
    </submittedName>
</protein>
<feature type="compositionally biased region" description="Basic and acidic residues" evidence="1">
    <location>
        <begin position="73"/>
        <end position="87"/>
    </location>
</feature>
<evidence type="ECO:0000256" key="1">
    <source>
        <dbReference type="SAM" id="MobiDB-lite"/>
    </source>
</evidence>
<proteinExistence type="predicted"/>
<reference evidence="2 3" key="1">
    <citation type="submission" date="2024-04" db="EMBL/GenBank/DDBJ databases">
        <authorList>
            <person name="Fracassetti M."/>
        </authorList>
    </citation>
    <scope>NUCLEOTIDE SEQUENCE [LARGE SCALE GENOMIC DNA]</scope>
</reference>
<evidence type="ECO:0000313" key="2">
    <source>
        <dbReference type="EMBL" id="CAL1391449.1"/>
    </source>
</evidence>
<evidence type="ECO:0000313" key="3">
    <source>
        <dbReference type="Proteomes" id="UP001497516"/>
    </source>
</evidence>
<organism evidence="2 3">
    <name type="scientific">Linum trigynum</name>
    <dbReference type="NCBI Taxonomy" id="586398"/>
    <lineage>
        <taxon>Eukaryota</taxon>
        <taxon>Viridiplantae</taxon>
        <taxon>Streptophyta</taxon>
        <taxon>Embryophyta</taxon>
        <taxon>Tracheophyta</taxon>
        <taxon>Spermatophyta</taxon>
        <taxon>Magnoliopsida</taxon>
        <taxon>eudicotyledons</taxon>
        <taxon>Gunneridae</taxon>
        <taxon>Pentapetalae</taxon>
        <taxon>rosids</taxon>
        <taxon>fabids</taxon>
        <taxon>Malpighiales</taxon>
        <taxon>Linaceae</taxon>
        <taxon>Linum</taxon>
    </lineage>
</organism>
<dbReference type="EMBL" id="OZ034819">
    <property type="protein sequence ID" value="CAL1391449.1"/>
    <property type="molecule type" value="Genomic_DNA"/>
</dbReference>
<feature type="region of interest" description="Disordered" evidence="1">
    <location>
        <begin position="52"/>
        <end position="125"/>
    </location>
</feature>
<sequence>MEESVAQGKVLNNEQREVLRSKPSVSATIDELEKLRQPLSVSVSEEIKLAIERHRTESQPSPGVPAAAADVAAAKEEKNGETERREEEEGSQPTTTQSTHPPPPSSPPGRIITTSSDSHCSTNPPFSTPLQALSFDARRLSLLHHSHRHRLPSLRSPLVSGASSGSGQYFGISPRFQSMADNPILLSDEDADDPSTPIPPLSKRLRAARAELGLDPAPTIFLIDDDPSPFKPSSNSSSAPLSSRKLRCLIWPPLGDARWTFRLQKLGFLISASSTKIPYESEFLICSLCCTRNPDV</sequence>
<name>A0AAV2F088_9ROSI</name>
<dbReference type="AlphaFoldDB" id="A0AAV2F088"/>
<feature type="region of interest" description="Disordered" evidence="1">
    <location>
        <begin position="1"/>
        <end position="26"/>
    </location>
</feature>
<gene>
    <name evidence="2" type="ORF">LTRI10_LOCUS32171</name>
</gene>
<dbReference type="PANTHER" id="PTHR37736:SF1">
    <property type="entry name" value="GLYCINE-RICH PROTEIN"/>
    <property type="match status" value="1"/>
</dbReference>
<keyword evidence="3" id="KW-1185">Reference proteome</keyword>
<accession>A0AAV2F088</accession>
<dbReference type="Proteomes" id="UP001497516">
    <property type="component" value="Chromosome 6"/>
</dbReference>